<feature type="domain" description="SP-RING-type" evidence="12">
    <location>
        <begin position="179"/>
        <end position="270"/>
    </location>
</feature>
<evidence type="ECO:0000256" key="11">
    <source>
        <dbReference type="SAM" id="Coils"/>
    </source>
</evidence>
<evidence type="ECO:0000256" key="9">
    <source>
        <dbReference type="ARBA" id="ARBA00023242"/>
    </source>
</evidence>
<proteinExistence type="inferred from homology"/>
<dbReference type="PANTHER" id="PTHR21330:SF1">
    <property type="entry name" value="E3 SUMO-PROTEIN LIGASE NSE2"/>
    <property type="match status" value="1"/>
</dbReference>
<comment type="subcellular location">
    <subcellularLocation>
        <location evidence="1">Nucleus</location>
    </subcellularLocation>
</comment>
<evidence type="ECO:0000256" key="2">
    <source>
        <dbReference type="ARBA" id="ARBA00004718"/>
    </source>
</evidence>
<accession>A0A1Y1ZJE2</accession>
<keyword evidence="7" id="KW-0833">Ubl conjugation pathway</keyword>
<dbReference type="GO" id="GO:0000724">
    <property type="term" value="P:double-strand break repair via homologous recombination"/>
    <property type="evidence" value="ECO:0007669"/>
    <property type="project" value="InterPro"/>
</dbReference>
<evidence type="ECO:0000256" key="1">
    <source>
        <dbReference type="ARBA" id="ARBA00004123"/>
    </source>
</evidence>
<evidence type="ECO:0000256" key="8">
    <source>
        <dbReference type="ARBA" id="ARBA00022833"/>
    </source>
</evidence>
<keyword evidence="5" id="KW-0479">Metal-binding</keyword>
<dbReference type="UniPathway" id="UPA00886"/>
<dbReference type="Pfam" id="PF11789">
    <property type="entry name" value="zf-Nse"/>
    <property type="match status" value="1"/>
</dbReference>
<dbReference type="PROSITE" id="PS51044">
    <property type="entry name" value="ZF_SP_RING"/>
    <property type="match status" value="1"/>
</dbReference>
<evidence type="ECO:0000313" key="13">
    <source>
        <dbReference type="EMBL" id="ORY10147.1"/>
    </source>
</evidence>
<protein>
    <recommendedName>
        <fullName evidence="12">SP-RING-type domain-containing protein</fullName>
    </recommendedName>
</protein>
<dbReference type="CDD" id="cd16651">
    <property type="entry name" value="SPL-RING_NSE2"/>
    <property type="match status" value="1"/>
</dbReference>
<keyword evidence="9" id="KW-0539">Nucleus</keyword>
<dbReference type="OrthoDB" id="26899at2759"/>
<comment type="caution">
    <text evidence="13">The sequence shown here is derived from an EMBL/GenBank/DDBJ whole genome shotgun (WGS) entry which is preliminary data.</text>
</comment>
<keyword evidence="4" id="KW-0808">Transferase</keyword>
<dbReference type="EMBL" id="MCOG01000397">
    <property type="protein sequence ID" value="ORY10147.1"/>
    <property type="molecule type" value="Genomic_DNA"/>
</dbReference>
<sequence length="275" mass="33178">MDNSIDNPKNMIMANKLGAILNDQYKLMTDMNKVLNHIKELAADKLEYVELYQDKSQTTKRESTFNVDDFEKFFIEQLDNIDELKIQNKVIEDIKKKLNRNEEIDSVNKEYEAELSLERDRYQCQPKYKRYAVNKEFREFRETLWDVKNEGRTMPSLLEYTRQKYGRDEDILEIEHEENDDEIVITNRQESMICPLTKKIMIDPLINIRCEHSYSSVIKEYIKQSNERRIECPVAGCKHYVTMSDLRPNKLLARKIRRKKFQEMEEEMEEREKYE</sequence>
<evidence type="ECO:0000256" key="7">
    <source>
        <dbReference type="ARBA" id="ARBA00022786"/>
    </source>
</evidence>
<keyword evidence="14" id="KW-1185">Reference proteome</keyword>
<dbReference type="InterPro" id="IPR026846">
    <property type="entry name" value="Nse2(Mms21)"/>
</dbReference>
<comment type="similarity">
    <text evidence="3">Belongs to the NSE2 family.</text>
</comment>
<evidence type="ECO:0000256" key="10">
    <source>
        <dbReference type="PROSITE-ProRule" id="PRU00452"/>
    </source>
</evidence>
<evidence type="ECO:0000259" key="12">
    <source>
        <dbReference type="PROSITE" id="PS51044"/>
    </source>
</evidence>
<dbReference type="SUPFAM" id="SSF57850">
    <property type="entry name" value="RING/U-box"/>
    <property type="match status" value="1"/>
</dbReference>
<dbReference type="Proteomes" id="UP000193920">
    <property type="component" value="Unassembled WGS sequence"/>
</dbReference>
<evidence type="ECO:0000256" key="6">
    <source>
        <dbReference type="ARBA" id="ARBA00022771"/>
    </source>
</evidence>
<gene>
    <name evidence="13" type="ORF">LY90DRAFT_465280</name>
</gene>
<evidence type="ECO:0000256" key="3">
    <source>
        <dbReference type="ARBA" id="ARBA00008212"/>
    </source>
</evidence>
<evidence type="ECO:0000313" key="14">
    <source>
        <dbReference type="Proteomes" id="UP000193920"/>
    </source>
</evidence>
<dbReference type="GO" id="GO:0008270">
    <property type="term" value="F:zinc ion binding"/>
    <property type="evidence" value="ECO:0007669"/>
    <property type="project" value="UniProtKB-KW"/>
</dbReference>
<dbReference type="GO" id="GO:0016925">
    <property type="term" value="P:protein sumoylation"/>
    <property type="evidence" value="ECO:0007669"/>
    <property type="project" value="UniProtKB-UniPathway"/>
</dbReference>
<dbReference type="GO" id="GO:0030915">
    <property type="term" value="C:Smc5-Smc6 complex"/>
    <property type="evidence" value="ECO:0007669"/>
    <property type="project" value="InterPro"/>
</dbReference>
<dbReference type="InterPro" id="IPR013083">
    <property type="entry name" value="Znf_RING/FYVE/PHD"/>
</dbReference>
<reference evidence="13 14" key="1">
    <citation type="submission" date="2016-08" db="EMBL/GenBank/DDBJ databases">
        <title>A Parts List for Fungal Cellulosomes Revealed by Comparative Genomics.</title>
        <authorList>
            <consortium name="DOE Joint Genome Institute"/>
            <person name="Haitjema C.H."/>
            <person name="Gilmore S.P."/>
            <person name="Henske J.K."/>
            <person name="Solomon K.V."/>
            <person name="De Groot R."/>
            <person name="Kuo A."/>
            <person name="Mondo S.J."/>
            <person name="Salamov A.A."/>
            <person name="Labutti K."/>
            <person name="Zhao Z."/>
            <person name="Chiniquy J."/>
            <person name="Barry K."/>
            <person name="Brewer H.M."/>
            <person name="Purvine S.O."/>
            <person name="Wright A.T."/>
            <person name="Boxma B."/>
            <person name="Van Alen T."/>
            <person name="Hackstein J.H."/>
            <person name="Baker S.E."/>
            <person name="Grigoriev I.V."/>
            <person name="O'Malley M.A."/>
        </authorList>
    </citation>
    <scope>NUCLEOTIDE SEQUENCE [LARGE SCALE GENOMIC DNA]</scope>
    <source>
        <strain evidence="13 14">G1</strain>
    </source>
</reference>
<keyword evidence="6 10" id="KW-0863">Zinc-finger</keyword>
<dbReference type="STRING" id="1754190.A0A1Y1ZJE2"/>
<dbReference type="GO" id="GO:0005634">
    <property type="term" value="C:nucleus"/>
    <property type="evidence" value="ECO:0007669"/>
    <property type="project" value="UniProtKB-SubCell"/>
</dbReference>
<name>A0A1Y1ZJE2_9FUNG</name>
<dbReference type="AlphaFoldDB" id="A0A1Y1ZJE2"/>
<dbReference type="InterPro" id="IPR004181">
    <property type="entry name" value="Znf_MIZ"/>
</dbReference>
<dbReference type="PANTHER" id="PTHR21330">
    <property type="entry name" value="E3 SUMO-PROTEIN LIGASE NSE2"/>
    <property type="match status" value="1"/>
</dbReference>
<evidence type="ECO:0000256" key="5">
    <source>
        <dbReference type="ARBA" id="ARBA00022723"/>
    </source>
</evidence>
<feature type="coiled-coil region" evidence="11">
    <location>
        <begin position="81"/>
        <end position="114"/>
    </location>
</feature>
<evidence type="ECO:0000256" key="4">
    <source>
        <dbReference type="ARBA" id="ARBA00022679"/>
    </source>
</evidence>
<comment type="pathway">
    <text evidence="2">Protein modification; protein sumoylation.</text>
</comment>
<keyword evidence="11" id="KW-0175">Coiled coil</keyword>
<dbReference type="Gene3D" id="3.30.40.10">
    <property type="entry name" value="Zinc/RING finger domain, C3HC4 (zinc finger)"/>
    <property type="match status" value="1"/>
</dbReference>
<organism evidence="13 14">
    <name type="scientific">Neocallimastix californiae</name>
    <dbReference type="NCBI Taxonomy" id="1754190"/>
    <lineage>
        <taxon>Eukaryota</taxon>
        <taxon>Fungi</taxon>
        <taxon>Fungi incertae sedis</taxon>
        <taxon>Chytridiomycota</taxon>
        <taxon>Chytridiomycota incertae sedis</taxon>
        <taxon>Neocallimastigomycetes</taxon>
        <taxon>Neocallimastigales</taxon>
        <taxon>Neocallimastigaceae</taxon>
        <taxon>Neocallimastix</taxon>
    </lineage>
</organism>
<dbReference type="GO" id="GO:0061665">
    <property type="term" value="F:SUMO ligase activity"/>
    <property type="evidence" value="ECO:0007669"/>
    <property type="project" value="TreeGrafter"/>
</dbReference>
<keyword evidence="8" id="KW-0862">Zinc</keyword>